<evidence type="ECO:0000259" key="6">
    <source>
        <dbReference type="Pfam" id="PF25973"/>
    </source>
</evidence>
<accession>A0A1E3VVK1</accession>
<protein>
    <submittedName>
        <fullName evidence="7">Uncharacterized protein</fullName>
    </submittedName>
</protein>
<feature type="domain" description="CusB-like beta-barrel" evidence="5">
    <location>
        <begin position="209"/>
        <end position="276"/>
    </location>
</feature>
<evidence type="ECO:0000313" key="7">
    <source>
        <dbReference type="EMBL" id="ODR97590.1"/>
    </source>
</evidence>
<dbReference type="Proteomes" id="UP000094472">
    <property type="component" value="Unassembled WGS sequence"/>
</dbReference>
<comment type="caution">
    <text evidence="7">The sequence shown here is derived from an EMBL/GenBank/DDBJ whole genome shotgun (WGS) entry which is preliminary data.</text>
</comment>
<feature type="domain" description="CzcB-like barrel-sandwich hybrid" evidence="6">
    <location>
        <begin position="73"/>
        <end position="201"/>
    </location>
</feature>
<keyword evidence="8" id="KW-1185">Reference proteome</keyword>
<evidence type="ECO:0000256" key="1">
    <source>
        <dbReference type="ARBA" id="ARBA00009477"/>
    </source>
</evidence>
<dbReference type="PANTHER" id="PTHR30469:SF29">
    <property type="entry name" value="BLR2860 PROTEIN"/>
    <property type="match status" value="1"/>
</dbReference>
<evidence type="ECO:0000256" key="4">
    <source>
        <dbReference type="SAM" id="Phobius"/>
    </source>
</evidence>
<dbReference type="Pfam" id="PF25973">
    <property type="entry name" value="BSH_CzcB"/>
    <property type="match status" value="1"/>
</dbReference>
<dbReference type="EMBL" id="LPWF01000025">
    <property type="protein sequence ID" value="ODR97590.1"/>
    <property type="molecule type" value="Genomic_DNA"/>
</dbReference>
<dbReference type="InterPro" id="IPR058792">
    <property type="entry name" value="Beta-barrel_RND_2"/>
</dbReference>
<keyword evidence="4" id="KW-0812">Transmembrane</keyword>
<dbReference type="InterPro" id="IPR006143">
    <property type="entry name" value="RND_pump_MFP"/>
</dbReference>
<sequence>MDLNKSYLIAAVFTLGLAAWVLGGYFVKSSGKETPDAPAVADAVAPMTVSVRTQEARSVEQYIVAQGQAEPNRTVTIRAETTGQVAEILADEGATVAAGDVIARLESNDRQARLARAEAHVREQESAYEASETLGKKGYQTQRQADQTFSSLQTAKAELEEARIELERIEIKAPFEGVVLSSPIELGAYVDVNGEVATIVDNDPLVVSLRITQQNIADLKVGQAASVTFATGQKRDGKIRYVAARADEDTRTFRVEVELPNPDGEIPSGISAEAKIPTGSVMAHFVSPAALSLNEEGKLGVKTVNEDNKVAFHTADIVLSDVNGAWITGLPAHARIITLGHGFVQIGEEVQVAEEQGNASDGSQEAAALLPTSSIEEPTAAR</sequence>
<gene>
    <name evidence="7" type="ORF">AUC69_10760</name>
</gene>
<feature type="transmembrane region" description="Helical" evidence="4">
    <location>
        <begin position="7"/>
        <end position="27"/>
    </location>
</feature>
<dbReference type="Gene3D" id="1.10.287.470">
    <property type="entry name" value="Helix hairpin bin"/>
    <property type="match status" value="1"/>
</dbReference>
<evidence type="ECO:0000259" key="5">
    <source>
        <dbReference type="Pfam" id="PF25954"/>
    </source>
</evidence>
<name>A0A1E3VVK1_9HYPH</name>
<feature type="coiled-coil region" evidence="2">
    <location>
        <begin position="145"/>
        <end position="172"/>
    </location>
</feature>
<dbReference type="Gene3D" id="2.40.50.100">
    <property type="match status" value="1"/>
</dbReference>
<comment type="similarity">
    <text evidence="1">Belongs to the membrane fusion protein (MFP) (TC 8.A.1) family.</text>
</comment>
<dbReference type="SUPFAM" id="SSF111369">
    <property type="entry name" value="HlyD-like secretion proteins"/>
    <property type="match status" value="1"/>
</dbReference>
<dbReference type="AlphaFoldDB" id="A0A1E3VVK1"/>
<dbReference type="PANTHER" id="PTHR30469">
    <property type="entry name" value="MULTIDRUG RESISTANCE PROTEIN MDTA"/>
    <property type="match status" value="1"/>
</dbReference>
<organism evidence="7 8">
    <name type="scientific">Methyloceanibacter superfactus</name>
    <dbReference type="NCBI Taxonomy" id="1774969"/>
    <lineage>
        <taxon>Bacteria</taxon>
        <taxon>Pseudomonadati</taxon>
        <taxon>Pseudomonadota</taxon>
        <taxon>Alphaproteobacteria</taxon>
        <taxon>Hyphomicrobiales</taxon>
        <taxon>Hyphomicrobiaceae</taxon>
        <taxon>Methyloceanibacter</taxon>
    </lineage>
</organism>
<dbReference type="GO" id="GO:1990281">
    <property type="term" value="C:efflux pump complex"/>
    <property type="evidence" value="ECO:0007669"/>
    <property type="project" value="TreeGrafter"/>
</dbReference>
<proteinExistence type="inferred from homology"/>
<dbReference type="NCBIfam" id="TIGR01730">
    <property type="entry name" value="RND_mfp"/>
    <property type="match status" value="1"/>
</dbReference>
<evidence type="ECO:0000256" key="2">
    <source>
        <dbReference type="SAM" id="Coils"/>
    </source>
</evidence>
<keyword evidence="2" id="KW-0175">Coiled coil</keyword>
<reference evidence="7 8" key="1">
    <citation type="journal article" date="2016" name="Environ. Microbiol.">
        <title>New Methyloceanibacter diversity from North Sea sediments includes methanotroph containing solely the soluble methane monooxygenase.</title>
        <authorList>
            <person name="Vekeman B."/>
            <person name="Kerckhof F.M."/>
            <person name="Cremers G."/>
            <person name="de Vos P."/>
            <person name="Vandamme P."/>
            <person name="Boon N."/>
            <person name="Op den Camp H.J."/>
            <person name="Heylen K."/>
        </authorList>
    </citation>
    <scope>NUCLEOTIDE SEQUENCE [LARGE SCALE GENOMIC DNA]</scope>
    <source>
        <strain evidence="7 8">R-67175</strain>
    </source>
</reference>
<keyword evidence="4" id="KW-0472">Membrane</keyword>
<keyword evidence="4" id="KW-1133">Transmembrane helix</keyword>
<feature type="region of interest" description="Disordered" evidence="3">
    <location>
        <begin position="355"/>
        <end position="382"/>
    </location>
</feature>
<evidence type="ECO:0000313" key="8">
    <source>
        <dbReference type="Proteomes" id="UP000094472"/>
    </source>
</evidence>
<dbReference type="GO" id="GO:0015562">
    <property type="term" value="F:efflux transmembrane transporter activity"/>
    <property type="evidence" value="ECO:0007669"/>
    <property type="project" value="TreeGrafter"/>
</dbReference>
<dbReference type="STRING" id="1774969.AUC69_10760"/>
<evidence type="ECO:0000256" key="3">
    <source>
        <dbReference type="SAM" id="MobiDB-lite"/>
    </source>
</evidence>
<dbReference type="Gene3D" id="2.40.30.170">
    <property type="match status" value="1"/>
</dbReference>
<dbReference type="Pfam" id="PF25954">
    <property type="entry name" value="Beta-barrel_RND_2"/>
    <property type="match status" value="1"/>
</dbReference>
<dbReference type="InterPro" id="IPR058647">
    <property type="entry name" value="BSH_CzcB-like"/>
</dbReference>